<organism evidence="1 2">
    <name type="scientific">Rhabditophanes sp. KR3021</name>
    <dbReference type="NCBI Taxonomy" id="114890"/>
    <lineage>
        <taxon>Eukaryota</taxon>
        <taxon>Metazoa</taxon>
        <taxon>Ecdysozoa</taxon>
        <taxon>Nematoda</taxon>
        <taxon>Chromadorea</taxon>
        <taxon>Rhabditida</taxon>
        <taxon>Tylenchina</taxon>
        <taxon>Panagrolaimomorpha</taxon>
        <taxon>Strongyloidoidea</taxon>
        <taxon>Alloionematidae</taxon>
        <taxon>Rhabditophanes</taxon>
    </lineage>
</organism>
<evidence type="ECO:0000313" key="1">
    <source>
        <dbReference type="Proteomes" id="UP000095286"/>
    </source>
</evidence>
<protein>
    <submittedName>
        <fullName evidence="2">STAS domain-containing protein</fullName>
    </submittedName>
</protein>
<dbReference type="Proteomes" id="UP000095286">
    <property type="component" value="Unplaced"/>
</dbReference>
<accession>A0AC35TFK8</accession>
<dbReference type="WBParaSite" id="RSKR_0000002500.1">
    <property type="protein sequence ID" value="RSKR_0000002500.1"/>
    <property type="gene ID" value="RSKR_0000002500"/>
</dbReference>
<reference evidence="2" key="1">
    <citation type="submission" date="2016-11" db="UniProtKB">
        <authorList>
            <consortium name="WormBaseParasite"/>
        </authorList>
    </citation>
    <scope>IDENTIFICATION</scope>
    <source>
        <strain evidence="2">KR3021</strain>
    </source>
</reference>
<sequence>MDPAILLPPQTMPMPPVQLMTTRRLPINQEEFDAKFEFLKAKQQPKRGSISTLDHRSGRLNVCSQFLKCCFNVDWEGGDRLVATSIVGVISSNSKDITSDVVSGHVSNKSEYFGGGARIIGQTKFSIISKFIPLLETISLYSIKNNLFGDIVGGLIIGGHAIAESLALAFLAGIEPIFGLYSCFLAFLINSVLGRVSCGGFGINAIIMYMVKCVIEKTKNELRGDSFILSKENETNLEMVSTLLLLISATTLLMLMCNLLFVIEYLPRYLLSGFVFGMALKIFFSQYYHLVQLPSDLPIKNFTIICLNSTSDCSSKFNAYTVSISISCLIFFCIIRRMNENIIRPLISFRVPVSIFIILFITFLSRTVGLEELYKVETLKLKETAFTFSIPNLKYIPYLWFDGAIIAIVSFALHQIYGKKILKKSKTETCQKHEMFMMTLINLISTFLASLPTSHFNQKSINSHKSDHKTPLVYFFSALMLIPAIIWSNILFSNLPKCVLSTVIVTSAIDSIFSLTKLPFLWTNFKADFFTWVVNFVLVLFMNDPAYAIFYGTFFAMLMIVIKVQIPNVYNLVNVTGSGAYYAEKSRYDSDFFDYENGIGIVRFEGPLLYNSALPFKNNIFEFAEKIKGNVQPIGIGTRTPSMKSTCAAAAIQSQKDTLPVKSTLLISGDVVPTFDYLNMDNNSLNKVLILDCSAIIAIDSNGMEAIVVVYKELLEIGVKMYFAHMSASNRDCMQACQAFSAIPKSCFFPSIHDAILSAHQISGNCPPNIHMSVSMHGCRDLITLSTAPSNQNLVEEKDSMKELTSITGRDSSLASLSPRPSLPEPRIISNPFALQTLRATNSNS</sequence>
<proteinExistence type="predicted"/>
<evidence type="ECO:0000313" key="2">
    <source>
        <dbReference type="WBParaSite" id="RSKR_0000002500.1"/>
    </source>
</evidence>
<name>A0AC35TFK8_9BILA</name>